<keyword evidence="11 16" id="KW-0067">ATP-binding</keyword>
<comment type="caution">
    <text evidence="17">The sequence shown here is derived from an EMBL/GenBank/DDBJ whole genome shotgun (WGS) entry which is preliminary data.</text>
</comment>
<reference evidence="17 19" key="1">
    <citation type="submission" date="2015-04" db="EMBL/GenBank/DDBJ databases">
        <title>Genome sequence of Kerstersia gyiorum CG1.</title>
        <authorList>
            <person name="Greninger A.L."/>
            <person name="Kozyreva V."/>
            <person name="Chaturvedi V."/>
        </authorList>
    </citation>
    <scope>NUCLEOTIDE SEQUENCE [LARGE SCALE GENOMIC DNA]</scope>
    <source>
        <strain evidence="17 19">CG1</strain>
    </source>
</reference>
<dbReference type="Proteomes" id="UP000292039">
    <property type="component" value="Unassembled WGS sequence"/>
</dbReference>
<dbReference type="InterPro" id="IPR004619">
    <property type="entry name" value="Type_III_PanK"/>
</dbReference>
<dbReference type="EMBL" id="SGWZ01000001">
    <property type="protein sequence ID" value="RZS73329.1"/>
    <property type="molecule type" value="Genomic_DNA"/>
</dbReference>
<evidence type="ECO:0000256" key="4">
    <source>
        <dbReference type="ARBA" id="ARBA00005225"/>
    </source>
</evidence>
<evidence type="ECO:0000256" key="8">
    <source>
        <dbReference type="ARBA" id="ARBA00022679"/>
    </source>
</evidence>
<keyword evidence="10 16" id="KW-0418">Kinase</keyword>
<dbReference type="NCBIfam" id="TIGR00671">
    <property type="entry name" value="baf"/>
    <property type="match status" value="1"/>
</dbReference>
<comment type="function">
    <text evidence="16">Catalyzes the phosphorylation of pantothenate (Pan), the first step in CoA biosynthesis.</text>
</comment>
<evidence type="ECO:0000256" key="14">
    <source>
        <dbReference type="ARBA" id="ARBA00038036"/>
    </source>
</evidence>
<dbReference type="SUPFAM" id="SSF53067">
    <property type="entry name" value="Actin-like ATPase domain"/>
    <property type="match status" value="2"/>
</dbReference>
<dbReference type="UniPathway" id="UPA00241">
    <property type="reaction ID" value="UER00352"/>
</dbReference>
<evidence type="ECO:0000256" key="10">
    <source>
        <dbReference type="ARBA" id="ARBA00022777"/>
    </source>
</evidence>
<dbReference type="STRING" id="206506.AAV32_03620"/>
<evidence type="ECO:0000256" key="5">
    <source>
        <dbReference type="ARBA" id="ARBA00011738"/>
    </source>
</evidence>
<dbReference type="Pfam" id="PF03309">
    <property type="entry name" value="Pan_kinase"/>
    <property type="match status" value="1"/>
</dbReference>
<evidence type="ECO:0000256" key="13">
    <source>
        <dbReference type="ARBA" id="ARBA00022993"/>
    </source>
</evidence>
<feature type="binding site" evidence="16">
    <location>
        <position position="94"/>
    </location>
    <ligand>
        <name>substrate</name>
    </ligand>
</feature>
<evidence type="ECO:0000256" key="12">
    <source>
        <dbReference type="ARBA" id="ARBA00022958"/>
    </source>
</evidence>
<name>A0A171KWT3_9BURK</name>
<proteinExistence type="inferred from homology"/>
<comment type="cofactor">
    <cofactor evidence="2">
        <name>K(+)</name>
        <dbReference type="ChEBI" id="CHEBI:29103"/>
    </cofactor>
</comment>
<dbReference type="GO" id="GO:0004594">
    <property type="term" value="F:pantothenate kinase activity"/>
    <property type="evidence" value="ECO:0007669"/>
    <property type="project" value="UniProtKB-UniRule"/>
</dbReference>
<feature type="binding site" evidence="16">
    <location>
        <begin position="6"/>
        <end position="13"/>
    </location>
    <ligand>
        <name>ATP</name>
        <dbReference type="ChEBI" id="CHEBI:30616"/>
    </ligand>
</feature>
<feature type="binding site" evidence="16">
    <location>
        <position position="129"/>
    </location>
    <ligand>
        <name>ATP</name>
        <dbReference type="ChEBI" id="CHEBI:30616"/>
    </ligand>
</feature>
<dbReference type="AlphaFoldDB" id="A0A171KWT3"/>
<feature type="binding site" evidence="16">
    <location>
        <begin position="101"/>
        <end position="104"/>
    </location>
    <ligand>
        <name>substrate</name>
    </ligand>
</feature>
<dbReference type="InterPro" id="IPR043129">
    <property type="entry name" value="ATPase_NBD"/>
</dbReference>
<comment type="catalytic activity">
    <reaction evidence="1 16">
        <text>(R)-pantothenate + ATP = (R)-4'-phosphopantothenate + ADP + H(+)</text>
        <dbReference type="Rhea" id="RHEA:16373"/>
        <dbReference type="ChEBI" id="CHEBI:10986"/>
        <dbReference type="ChEBI" id="CHEBI:15378"/>
        <dbReference type="ChEBI" id="CHEBI:29032"/>
        <dbReference type="ChEBI" id="CHEBI:30616"/>
        <dbReference type="ChEBI" id="CHEBI:456216"/>
        <dbReference type="EC" id="2.7.1.33"/>
    </reaction>
</comment>
<evidence type="ECO:0000313" key="19">
    <source>
        <dbReference type="Proteomes" id="UP000078084"/>
    </source>
</evidence>
<dbReference type="PANTHER" id="PTHR34265:SF1">
    <property type="entry name" value="TYPE III PANTOTHENATE KINASE"/>
    <property type="match status" value="1"/>
</dbReference>
<comment type="similarity">
    <text evidence="14 16">Belongs to the type III pantothenate kinase family.</text>
</comment>
<evidence type="ECO:0000256" key="9">
    <source>
        <dbReference type="ARBA" id="ARBA00022741"/>
    </source>
</evidence>
<evidence type="ECO:0000256" key="7">
    <source>
        <dbReference type="ARBA" id="ARBA00022490"/>
    </source>
</evidence>
<accession>A0A171KWT3</accession>
<keyword evidence="8 16" id="KW-0808">Transferase</keyword>
<dbReference type="HAMAP" id="MF_01274">
    <property type="entry name" value="Pantothen_kinase_3"/>
    <property type="match status" value="1"/>
</dbReference>
<sequence length="264" mass="27158">MKLLIDAGNTRIKLAAWSAPDGRATDVLSLAHEDIPTVLPGWLAAQQPPFRQACGVNVAGTALGQRLADILAAAGCALEWLKPAASALGLHNGYDAPGQLGADRWAALLGIWHKRRQAGTPLLLATFGTATTIDAISPEGGFLGGLILPGAAMMRRSLAQGTAHLPLAAGDLQNFPTNTHDAISSGMAAAQAGAVLRQWLALRQHCDAAPQLFVSGGNWPQLAGEVESLLQSLAALANLPPIVPQLVPHAVLDGLAHLAGNAPA</sequence>
<dbReference type="GO" id="GO:0015937">
    <property type="term" value="P:coenzyme A biosynthetic process"/>
    <property type="evidence" value="ECO:0007669"/>
    <property type="project" value="UniProtKB-UniRule"/>
</dbReference>
<feature type="active site" description="Proton acceptor" evidence="16">
    <location>
        <position position="103"/>
    </location>
</feature>
<comment type="subunit">
    <text evidence="5 16">Homodimer.</text>
</comment>
<evidence type="ECO:0000256" key="1">
    <source>
        <dbReference type="ARBA" id="ARBA00001206"/>
    </source>
</evidence>
<evidence type="ECO:0000313" key="17">
    <source>
        <dbReference type="EMBL" id="KKO73350.1"/>
    </source>
</evidence>
<evidence type="ECO:0000256" key="3">
    <source>
        <dbReference type="ARBA" id="ARBA00004496"/>
    </source>
</evidence>
<dbReference type="Proteomes" id="UP000078084">
    <property type="component" value="Unassembled WGS sequence"/>
</dbReference>
<keyword evidence="19" id="KW-1185">Reference proteome</keyword>
<evidence type="ECO:0000313" key="20">
    <source>
        <dbReference type="Proteomes" id="UP000292039"/>
    </source>
</evidence>
<dbReference type="RefSeq" id="WP_068367549.1">
    <property type="nucleotide sequence ID" value="NZ_CBCSEB010000010.1"/>
</dbReference>
<dbReference type="EMBL" id="LBNE01000001">
    <property type="protein sequence ID" value="KKO73350.1"/>
    <property type="molecule type" value="Genomic_DNA"/>
</dbReference>
<evidence type="ECO:0000256" key="15">
    <source>
        <dbReference type="ARBA" id="ARBA00040883"/>
    </source>
</evidence>
<keyword evidence="7 16" id="KW-0963">Cytoplasm</keyword>
<dbReference type="OrthoDB" id="9781305at2"/>
<dbReference type="Gene3D" id="3.30.420.40">
    <property type="match status" value="2"/>
</dbReference>
<dbReference type="GO" id="GO:0005737">
    <property type="term" value="C:cytoplasm"/>
    <property type="evidence" value="ECO:0007669"/>
    <property type="project" value="UniProtKB-SubCell"/>
</dbReference>
<gene>
    <name evidence="16" type="primary">coaX</name>
    <name evidence="17" type="ORF">AAV32_03620</name>
    <name evidence="18" type="ORF">EV679_0520</name>
</gene>
<keyword evidence="12 16" id="KW-0630">Potassium</keyword>
<comment type="subcellular location">
    <subcellularLocation>
        <location evidence="3 16">Cytoplasm</location>
    </subcellularLocation>
</comment>
<feature type="binding site" evidence="16">
    <location>
        <position position="179"/>
    </location>
    <ligand>
        <name>substrate</name>
    </ligand>
</feature>
<evidence type="ECO:0000313" key="18">
    <source>
        <dbReference type="EMBL" id="RZS73329.1"/>
    </source>
</evidence>
<comment type="caution">
    <text evidence="16">Lacks conserved residue(s) required for the propagation of feature annotation.</text>
</comment>
<evidence type="ECO:0000256" key="2">
    <source>
        <dbReference type="ARBA" id="ARBA00001958"/>
    </source>
</evidence>
<reference evidence="18 20" key="2">
    <citation type="submission" date="2019-02" db="EMBL/GenBank/DDBJ databases">
        <title>Genomic Encyclopedia of Type Strains, Phase IV (KMG-IV): sequencing the most valuable type-strain genomes for metagenomic binning, comparative biology and taxonomic classification.</title>
        <authorList>
            <person name="Goeker M."/>
        </authorList>
    </citation>
    <scope>NUCLEOTIDE SEQUENCE [LARGE SCALE GENOMIC DNA]</scope>
    <source>
        <strain evidence="18 20">DSM 16618</strain>
    </source>
</reference>
<dbReference type="EC" id="2.7.1.33" evidence="6 16"/>
<organism evidence="17 19">
    <name type="scientific">Kerstersia gyiorum</name>
    <dbReference type="NCBI Taxonomy" id="206506"/>
    <lineage>
        <taxon>Bacteria</taxon>
        <taxon>Pseudomonadati</taxon>
        <taxon>Pseudomonadota</taxon>
        <taxon>Betaproteobacteria</taxon>
        <taxon>Burkholderiales</taxon>
        <taxon>Alcaligenaceae</taxon>
        <taxon>Kerstersia</taxon>
    </lineage>
</organism>
<keyword evidence="13 16" id="KW-0173">Coenzyme A biosynthesis</keyword>
<evidence type="ECO:0000256" key="6">
    <source>
        <dbReference type="ARBA" id="ARBA00012102"/>
    </source>
</evidence>
<comment type="cofactor">
    <cofactor evidence="16">
        <name>NH4(+)</name>
        <dbReference type="ChEBI" id="CHEBI:28938"/>
    </cofactor>
    <cofactor evidence="16">
        <name>K(+)</name>
        <dbReference type="ChEBI" id="CHEBI:29103"/>
    </cofactor>
    <text evidence="16">A monovalent cation. Ammonium or potassium.</text>
</comment>
<protein>
    <recommendedName>
        <fullName evidence="15 16">Type III pantothenate kinase</fullName>
        <ecNumber evidence="6 16">2.7.1.33</ecNumber>
    </recommendedName>
    <alternativeName>
        <fullName evidence="16">PanK-III</fullName>
    </alternativeName>
    <alternativeName>
        <fullName evidence="16">Pantothenic acid kinase</fullName>
    </alternativeName>
</protein>
<dbReference type="GO" id="GO:0005524">
    <property type="term" value="F:ATP binding"/>
    <property type="evidence" value="ECO:0007669"/>
    <property type="project" value="UniProtKB-UniRule"/>
</dbReference>
<dbReference type="PATRIC" id="fig|206506.3.peg.792"/>
<dbReference type="GeneID" id="99727976"/>
<dbReference type="CDD" id="cd24015">
    <property type="entry name" value="ASKHA_NBD_PanK-III"/>
    <property type="match status" value="1"/>
</dbReference>
<comment type="pathway">
    <text evidence="4 16">Cofactor biosynthesis; coenzyme A biosynthesis; CoA from (R)-pantothenate: step 1/5.</text>
</comment>
<evidence type="ECO:0000256" key="11">
    <source>
        <dbReference type="ARBA" id="ARBA00022840"/>
    </source>
</evidence>
<keyword evidence="9 16" id="KW-0547">Nucleotide-binding</keyword>
<evidence type="ECO:0000256" key="16">
    <source>
        <dbReference type="HAMAP-Rule" id="MF_01274"/>
    </source>
</evidence>
<dbReference type="PANTHER" id="PTHR34265">
    <property type="entry name" value="TYPE III PANTOTHENATE KINASE"/>
    <property type="match status" value="1"/>
</dbReference>